<dbReference type="PANTHER" id="PTHR23236:SF95">
    <property type="entry name" value="NUCLEOLAR PROTEIN 13"/>
    <property type="match status" value="1"/>
</dbReference>
<dbReference type="GO" id="GO:0003723">
    <property type="term" value="F:RNA binding"/>
    <property type="evidence" value="ECO:0007669"/>
    <property type="project" value="UniProtKB-UniRule"/>
</dbReference>
<dbReference type="InterPro" id="IPR000504">
    <property type="entry name" value="RRM_dom"/>
</dbReference>
<name>A0A6A6WAB0_9PEZI</name>
<feature type="compositionally biased region" description="Basic and acidic residues" evidence="3">
    <location>
        <begin position="1"/>
        <end position="21"/>
    </location>
</feature>
<evidence type="ECO:0000313" key="5">
    <source>
        <dbReference type="EMBL" id="KAF2758527.1"/>
    </source>
</evidence>
<dbReference type="GO" id="GO:0005730">
    <property type="term" value="C:nucleolus"/>
    <property type="evidence" value="ECO:0007669"/>
    <property type="project" value="TreeGrafter"/>
</dbReference>
<dbReference type="OrthoDB" id="1875751at2759"/>
<evidence type="ECO:0000256" key="1">
    <source>
        <dbReference type="ARBA" id="ARBA00022884"/>
    </source>
</evidence>
<dbReference type="InterPro" id="IPR012677">
    <property type="entry name" value="Nucleotide-bd_a/b_plait_sf"/>
</dbReference>
<dbReference type="Gene3D" id="3.30.70.330">
    <property type="match status" value="2"/>
</dbReference>
<feature type="domain" description="RRM" evidence="4">
    <location>
        <begin position="87"/>
        <end position="176"/>
    </location>
</feature>
<dbReference type="PANTHER" id="PTHR23236">
    <property type="entry name" value="EUKARYOTIC TRANSLATION INITIATION FACTOR 4B/4H"/>
    <property type="match status" value="1"/>
</dbReference>
<feature type="region of interest" description="Disordered" evidence="3">
    <location>
        <begin position="266"/>
        <end position="287"/>
    </location>
</feature>
<dbReference type="EMBL" id="ML996571">
    <property type="protein sequence ID" value="KAF2758527.1"/>
    <property type="molecule type" value="Genomic_DNA"/>
</dbReference>
<keyword evidence="6" id="KW-1185">Reference proteome</keyword>
<dbReference type="AlphaFoldDB" id="A0A6A6WAB0"/>
<dbReference type="SUPFAM" id="SSF54928">
    <property type="entry name" value="RNA-binding domain, RBD"/>
    <property type="match status" value="1"/>
</dbReference>
<evidence type="ECO:0000256" key="3">
    <source>
        <dbReference type="SAM" id="MobiDB-lite"/>
    </source>
</evidence>
<sequence>MRETSPEGHRAANHSKSDSRSAKKRRRTSDANDSAEELKIDLALPEPPSKKALRKAKKAKPAAEAASATKEDIAKVSVQECQKRTDHGIWIGNLPWGATIEGLRVFFTENSEIKDGDITRIHMPKPKKPSPTLRIKPNNSGFAYVDFVSEAKKLIAIELSETPIDGRNCLIKDAKSFVGRPEKSQTTQTEAVNKKSPNKRIFVGNLGFDITREALFEHFAPCGEVEDVFLATFEDSGKCRGYGWITFGDIPSAEAAVRGYGFKDVEQEAEPDEEQSDAKRKKKPKPRKWWVNKIEGRNLRCEFAEDKATRYKKRYGKDKSVQEDASY</sequence>
<feature type="domain" description="RRM" evidence="4">
    <location>
        <begin position="199"/>
        <end position="306"/>
    </location>
</feature>
<reference evidence="5" key="1">
    <citation type="journal article" date="2020" name="Stud. Mycol.">
        <title>101 Dothideomycetes genomes: a test case for predicting lifestyles and emergence of pathogens.</title>
        <authorList>
            <person name="Haridas S."/>
            <person name="Albert R."/>
            <person name="Binder M."/>
            <person name="Bloem J."/>
            <person name="Labutti K."/>
            <person name="Salamov A."/>
            <person name="Andreopoulos B."/>
            <person name="Baker S."/>
            <person name="Barry K."/>
            <person name="Bills G."/>
            <person name="Bluhm B."/>
            <person name="Cannon C."/>
            <person name="Castanera R."/>
            <person name="Culley D."/>
            <person name="Daum C."/>
            <person name="Ezra D."/>
            <person name="Gonzalez J."/>
            <person name="Henrissat B."/>
            <person name="Kuo A."/>
            <person name="Liang C."/>
            <person name="Lipzen A."/>
            <person name="Lutzoni F."/>
            <person name="Magnuson J."/>
            <person name="Mondo S."/>
            <person name="Nolan M."/>
            <person name="Ohm R."/>
            <person name="Pangilinan J."/>
            <person name="Park H.-J."/>
            <person name="Ramirez L."/>
            <person name="Alfaro M."/>
            <person name="Sun H."/>
            <person name="Tritt A."/>
            <person name="Yoshinaga Y."/>
            <person name="Zwiers L.-H."/>
            <person name="Turgeon B."/>
            <person name="Goodwin S."/>
            <person name="Spatafora J."/>
            <person name="Crous P."/>
            <person name="Grigoriev I."/>
        </authorList>
    </citation>
    <scope>NUCLEOTIDE SEQUENCE</scope>
    <source>
        <strain evidence="5">CBS 121739</strain>
    </source>
</reference>
<feature type="compositionally biased region" description="Basic residues" evidence="3">
    <location>
        <begin position="51"/>
        <end position="60"/>
    </location>
</feature>
<dbReference type="InterPro" id="IPR035979">
    <property type="entry name" value="RBD_domain_sf"/>
</dbReference>
<evidence type="ECO:0000313" key="6">
    <source>
        <dbReference type="Proteomes" id="UP000799437"/>
    </source>
</evidence>
<dbReference type="PROSITE" id="PS50102">
    <property type="entry name" value="RRM"/>
    <property type="match status" value="2"/>
</dbReference>
<feature type="region of interest" description="Disordered" evidence="3">
    <location>
        <begin position="1"/>
        <end position="73"/>
    </location>
</feature>
<dbReference type="Proteomes" id="UP000799437">
    <property type="component" value="Unassembled WGS sequence"/>
</dbReference>
<gene>
    <name evidence="5" type="ORF">EJ05DRAFT_438376</name>
</gene>
<accession>A0A6A6WAB0</accession>
<evidence type="ECO:0000259" key="4">
    <source>
        <dbReference type="PROSITE" id="PS50102"/>
    </source>
</evidence>
<proteinExistence type="predicted"/>
<protein>
    <recommendedName>
        <fullName evidence="4">RRM domain-containing protein</fullName>
    </recommendedName>
</protein>
<evidence type="ECO:0000256" key="2">
    <source>
        <dbReference type="PROSITE-ProRule" id="PRU00176"/>
    </source>
</evidence>
<organism evidence="5 6">
    <name type="scientific">Pseudovirgaria hyperparasitica</name>
    <dbReference type="NCBI Taxonomy" id="470096"/>
    <lineage>
        <taxon>Eukaryota</taxon>
        <taxon>Fungi</taxon>
        <taxon>Dikarya</taxon>
        <taxon>Ascomycota</taxon>
        <taxon>Pezizomycotina</taxon>
        <taxon>Dothideomycetes</taxon>
        <taxon>Dothideomycetes incertae sedis</taxon>
        <taxon>Acrospermales</taxon>
        <taxon>Acrospermaceae</taxon>
        <taxon>Pseudovirgaria</taxon>
    </lineage>
</organism>
<dbReference type="SMART" id="SM00360">
    <property type="entry name" value="RRM"/>
    <property type="match status" value="2"/>
</dbReference>
<dbReference type="RefSeq" id="XP_033600978.1">
    <property type="nucleotide sequence ID" value="XM_033741830.1"/>
</dbReference>
<dbReference type="GeneID" id="54482884"/>
<keyword evidence="1 2" id="KW-0694">RNA-binding</keyword>
<dbReference type="Pfam" id="PF00076">
    <property type="entry name" value="RRM_1"/>
    <property type="match status" value="1"/>
</dbReference>